<accession>A0AAT9HV49</accession>
<gene>
    <name evidence="1" type="ORF">SHKM778_79290</name>
</gene>
<proteinExistence type="predicted"/>
<reference evidence="1" key="1">
    <citation type="submission" date="2024-06" db="EMBL/GenBank/DDBJ databases">
        <authorList>
            <consortium name="consrtm"/>
            <person name="Uemura M."/>
            <person name="Terahara T."/>
        </authorList>
    </citation>
    <scope>NUCLEOTIDE SEQUENCE</scope>
    <source>
        <strain evidence="1">KM77-8</strain>
    </source>
</reference>
<sequence length="99" mass="11010">MSDNGVDRVSGPRVLRRDEWDDWYESLVRAFGGVPEPGEERELFRELTEVDRSLGVWDGGWVGTAGAFTFGLTVPGARRCRRRASPWSAWPPRTAGAGC</sequence>
<dbReference type="AlphaFoldDB" id="A0AAT9HV49"/>
<dbReference type="SUPFAM" id="SSF55729">
    <property type="entry name" value="Acyl-CoA N-acyltransferases (Nat)"/>
    <property type="match status" value="1"/>
</dbReference>
<name>A0AAT9HV49_9ACTN</name>
<dbReference type="Gene3D" id="3.40.630.30">
    <property type="match status" value="1"/>
</dbReference>
<dbReference type="Pfam" id="PF13527">
    <property type="entry name" value="Acetyltransf_9"/>
    <property type="match status" value="1"/>
</dbReference>
<dbReference type="EMBL" id="AP035768">
    <property type="protein sequence ID" value="BFO21541.1"/>
    <property type="molecule type" value="Genomic_DNA"/>
</dbReference>
<evidence type="ECO:0000313" key="1">
    <source>
        <dbReference type="EMBL" id="BFO21541.1"/>
    </source>
</evidence>
<dbReference type="InterPro" id="IPR016181">
    <property type="entry name" value="Acyl_CoA_acyltransferase"/>
</dbReference>
<protein>
    <submittedName>
        <fullName evidence="1">Uncharacterized protein</fullName>
    </submittedName>
</protein>
<reference evidence="1" key="2">
    <citation type="submission" date="2024-07" db="EMBL/GenBank/DDBJ databases">
        <title>Streptomyces haneummycinica sp. nov., a new antibiotic-producing actinobacterium isolated from marine sediment.</title>
        <authorList>
            <person name="Uemura M."/>
            <person name="Hamada M."/>
            <person name="Hirano S."/>
            <person name="Kobayashi K."/>
            <person name="Ohshiro T."/>
            <person name="Kobayashi T."/>
            <person name="Terahara T."/>
        </authorList>
    </citation>
    <scope>NUCLEOTIDE SEQUENCE</scope>
    <source>
        <strain evidence="1">KM77-8</strain>
    </source>
</reference>
<organism evidence="1">
    <name type="scientific">Streptomyces haneummycinicus</name>
    <dbReference type="NCBI Taxonomy" id="3074435"/>
    <lineage>
        <taxon>Bacteria</taxon>
        <taxon>Bacillati</taxon>
        <taxon>Actinomycetota</taxon>
        <taxon>Actinomycetes</taxon>
        <taxon>Kitasatosporales</taxon>
        <taxon>Streptomycetaceae</taxon>
        <taxon>Streptomyces</taxon>
    </lineage>
</organism>